<sequence length="162" mass="17965">REDQAATKRAPSPAAAPAQNPKRLQRGHNSQVEEDNPRVNEDNAPRRGRGEENPRQDNSRRGRDSSLDKKADDKSNPPPLGLPMRHFPFDEYLAQARAEVSAGRRSSANDEMLRAADTAVRAKLAGLRAVLECTLRDINTCNWMLDRTRLELQRVAASGSGN</sequence>
<evidence type="ECO:0000313" key="2">
    <source>
        <dbReference type="Proteomes" id="UP000308600"/>
    </source>
</evidence>
<dbReference type="EMBL" id="ML208718">
    <property type="protein sequence ID" value="TFK60909.1"/>
    <property type="molecule type" value="Genomic_DNA"/>
</dbReference>
<reference evidence="1 2" key="1">
    <citation type="journal article" date="2019" name="Nat. Ecol. Evol.">
        <title>Megaphylogeny resolves global patterns of mushroom evolution.</title>
        <authorList>
            <person name="Varga T."/>
            <person name="Krizsan K."/>
            <person name="Foldi C."/>
            <person name="Dima B."/>
            <person name="Sanchez-Garcia M."/>
            <person name="Sanchez-Ramirez S."/>
            <person name="Szollosi G.J."/>
            <person name="Szarkandi J.G."/>
            <person name="Papp V."/>
            <person name="Albert L."/>
            <person name="Andreopoulos W."/>
            <person name="Angelini C."/>
            <person name="Antonin V."/>
            <person name="Barry K.W."/>
            <person name="Bougher N.L."/>
            <person name="Buchanan P."/>
            <person name="Buyck B."/>
            <person name="Bense V."/>
            <person name="Catcheside P."/>
            <person name="Chovatia M."/>
            <person name="Cooper J."/>
            <person name="Damon W."/>
            <person name="Desjardin D."/>
            <person name="Finy P."/>
            <person name="Geml J."/>
            <person name="Haridas S."/>
            <person name="Hughes K."/>
            <person name="Justo A."/>
            <person name="Karasinski D."/>
            <person name="Kautmanova I."/>
            <person name="Kiss B."/>
            <person name="Kocsube S."/>
            <person name="Kotiranta H."/>
            <person name="LaButti K.M."/>
            <person name="Lechner B.E."/>
            <person name="Liimatainen K."/>
            <person name="Lipzen A."/>
            <person name="Lukacs Z."/>
            <person name="Mihaltcheva S."/>
            <person name="Morgado L.N."/>
            <person name="Niskanen T."/>
            <person name="Noordeloos M.E."/>
            <person name="Ohm R.A."/>
            <person name="Ortiz-Santana B."/>
            <person name="Ovrebo C."/>
            <person name="Racz N."/>
            <person name="Riley R."/>
            <person name="Savchenko A."/>
            <person name="Shiryaev A."/>
            <person name="Soop K."/>
            <person name="Spirin V."/>
            <person name="Szebenyi C."/>
            <person name="Tomsovsky M."/>
            <person name="Tulloss R.E."/>
            <person name="Uehling J."/>
            <person name="Grigoriev I.V."/>
            <person name="Vagvolgyi C."/>
            <person name="Papp T."/>
            <person name="Martin F.M."/>
            <person name="Miettinen O."/>
            <person name="Hibbett D.S."/>
            <person name="Nagy L.G."/>
        </authorList>
    </citation>
    <scope>NUCLEOTIDE SEQUENCE [LARGE SCALE GENOMIC DNA]</scope>
    <source>
        <strain evidence="1 2">NL-1719</strain>
    </source>
</reference>
<gene>
    <name evidence="1" type="ORF">BDN72DRAFT_904579</name>
</gene>
<evidence type="ECO:0000313" key="1">
    <source>
        <dbReference type="EMBL" id="TFK60909.1"/>
    </source>
</evidence>
<dbReference type="Proteomes" id="UP000308600">
    <property type="component" value="Unassembled WGS sequence"/>
</dbReference>
<keyword evidence="2" id="KW-1185">Reference proteome</keyword>
<organism evidence="1 2">
    <name type="scientific">Pluteus cervinus</name>
    <dbReference type="NCBI Taxonomy" id="181527"/>
    <lineage>
        <taxon>Eukaryota</taxon>
        <taxon>Fungi</taxon>
        <taxon>Dikarya</taxon>
        <taxon>Basidiomycota</taxon>
        <taxon>Agaricomycotina</taxon>
        <taxon>Agaricomycetes</taxon>
        <taxon>Agaricomycetidae</taxon>
        <taxon>Agaricales</taxon>
        <taxon>Pluteineae</taxon>
        <taxon>Pluteaceae</taxon>
        <taxon>Pluteus</taxon>
    </lineage>
</organism>
<feature type="non-terminal residue" evidence="1">
    <location>
        <position position="1"/>
    </location>
</feature>
<name>A0ACD3A5H9_9AGAR</name>
<proteinExistence type="predicted"/>
<protein>
    <submittedName>
        <fullName evidence="1">Uncharacterized protein</fullName>
    </submittedName>
</protein>
<accession>A0ACD3A5H9</accession>